<comment type="caution">
    <text evidence="2">The sequence shown here is derived from an EMBL/GenBank/DDBJ whole genome shotgun (WGS) entry which is preliminary data.</text>
</comment>
<gene>
    <name evidence="2" type="ORF">HJG60_007941</name>
</gene>
<accession>A0A834BLC1</accession>
<reference evidence="2 3" key="1">
    <citation type="journal article" date="2020" name="Nature">
        <title>Six reference-quality genomes reveal evolution of bat adaptations.</title>
        <authorList>
            <person name="Jebb D."/>
            <person name="Huang Z."/>
            <person name="Pippel M."/>
            <person name="Hughes G.M."/>
            <person name="Lavrichenko K."/>
            <person name="Devanna P."/>
            <person name="Winkler S."/>
            <person name="Jermiin L.S."/>
            <person name="Skirmuntt E.C."/>
            <person name="Katzourakis A."/>
            <person name="Burkitt-Gray L."/>
            <person name="Ray D.A."/>
            <person name="Sullivan K.A.M."/>
            <person name="Roscito J.G."/>
            <person name="Kirilenko B.M."/>
            <person name="Davalos L.M."/>
            <person name="Corthals A.P."/>
            <person name="Power M.L."/>
            <person name="Jones G."/>
            <person name="Ransome R.D."/>
            <person name="Dechmann D.K.N."/>
            <person name="Locatelli A.G."/>
            <person name="Puechmaille S.J."/>
            <person name="Fedrigo O."/>
            <person name="Jarvis E.D."/>
            <person name="Hiller M."/>
            <person name="Vernes S.C."/>
            <person name="Myers E.W."/>
            <person name="Teeling E.C."/>
        </authorList>
    </citation>
    <scope>NUCLEOTIDE SEQUENCE [LARGE SCALE GENOMIC DNA]</scope>
    <source>
        <strain evidence="2">Bat1K_MPI-CBG_1</strain>
    </source>
</reference>
<sequence length="122" mass="13227">MTQLTGALAPGSRSERLISAHSPPEAQALPPVAPAPQSLSQLHSSMEDEGAWRTMSNRFLVSKLARAWAGCALSLGVARPGAWKNHQILEVPKKTKTVDFGELLEIYATTPTTPELRKQQRG</sequence>
<name>A0A834BLC1_9CHIR</name>
<evidence type="ECO:0000256" key="1">
    <source>
        <dbReference type="SAM" id="MobiDB-lite"/>
    </source>
</evidence>
<proteinExistence type="predicted"/>
<evidence type="ECO:0000313" key="2">
    <source>
        <dbReference type="EMBL" id="KAF6131039.1"/>
    </source>
</evidence>
<feature type="region of interest" description="Disordered" evidence="1">
    <location>
        <begin position="1"/>
        <end position="46"/>
    </location>
</feature>
<dbReference type="Proteomes" id="UP000664940">
    <property type="component" value="Unassembled WGS sequence"/>
</dbReference>
<dbReference type="EMBL" id="JABVXQ010000001">
    <property type="protein sequence ID" value="KAF6131039.1"/>
    <property type="molecule type" value="Genomic_DNA"/>
</dbReference>
<evidence type="ECO:0000313" key="3">
    <source>
        <dbReference type="Proteomes" id="UP000664940"/>
    </source>
</evidence>
<protein>
    <submittedName>
        <fullName evidence="2">Uncharacterized protein</fullName>
    </submittedName>
</protein>
<organism evidence="2 3">
    <name type="scientific">Phyllostomus discolor</name>
    <name type="common">pale spear-nosed bat</name>
    <dbReference type="NCBI Taxonomy" id="89673"/>
    <lineage>
        <taxon>Eukaryota</taxon>
        <taxon>Metazoa</taxon>
        <taxon>Chordata</taxon>
        <taxon>Craniata</taxon>
        <taxon>Vertebrata</taxon>
        <taxon>Euteleostomi</taxon>
        <taxon>Mammalia</taxon>
        <taxon>Eutheria</taxon>
        <taxon>Laurasiatheria</taxon>
        <taxon>Chiroptera</taxon>
        <taxon>Yangochiroptera</taxon>
        <taxon>Phyllostomidae</taxon>
        <taxon>Phyllostominae</taxon>
        <taxon>Phyllostomus</taxon>
    </lineage>
</organism>
<dbReference type="AlphaFoldDB" id="A0A834BLC1"/>